<dbReference type="Gene3D" id="1.10.260.40">
    <property type="entry name" value="lambda repressor-like DNA-binding domains"/>
    <property type="match status" value="1"/>
</dbReference>
<dbReference type="Pfam" id="PF13560">
    <property type="entry name" value="HTH_31"/>
    <property type="match status" value="1"/>
</dbReference>
<dbReference type="InterPro" id="IPR010982">
    <property type="entry name" value="Lambda_DNA-bd_dom_sf"/>
</dbReference>
<keyword evidence="7" id="KW-1185">Reference proteome</keyword>
<dbReference type="CDD" id="cd00093">
    <property type="entry name" value="HTH_XRE"/>
    <property type="match status" value="1"/>
</dbReference>
<name>A0A1L7CTC8_9CORY</name>
<evidence type="ECO:0000256" key="1">
    <source>
        <dbReference type="ARBA" id="ARBA00023015"/>
    </source>
</evidence>
<dbReference type="EMBL" id="CP009247">
    <property type="protein sequence ID" value="APT89071.1"/>
    <property type="molecule type" value="Genomic_DNA"/>
</dbReference>
<dbReference type="InterPro" id="IPR050807">
    <property type="entry name" value="TransReg_Diox_bact_type"/>
</dbReference>
<dbReference type="GO" id="GO:0003677">
    <property type="term" value="F:DNA binding"/>
    <property type="evidence" value="ECO:0007669"/>
    <property type="project" value="UniProtKB-KW"/>
</dbReference>
<dbReference type="GO" id="GO:0005829">
    <property type="term" value="C:cytosol"/>
    <property type="evidence" value="ECO:0007669"/>
    <property type="project" value="TreeGrafter"/>
</dbReference>
<evidence type="ECO:0000259" key="5">
    <source>
        <dbReference type="PROSITE" id="PS50943"/>
    </source>
</evidence>
<dbReference type="PANTHER" id="PTHR46797:SF1">
    <property type="entry name" value="METHYLPHOSPHONATE SYNTHASE"/>
    <property type="match status" value="1"/>
</dbReference>
<dbReference type="RefSeq" id="WP_075664052.1">
    <property type="nucleotide sequence ID" value="NZ_CP009247.1"/>
</dbReference>
<dbReference type="OrthoDB" id="3188736at2"/>
<keyword evidence="3" id="KW-0804">Transcription</keyword>
<dbReference type="SMART" id="SM00530">
    <property type="entry name" value="HTH_XRE"/>
    <property type="match status" value="1"/>
</dbReference>
<dbReference type="GO" id="GO:0003700">
    <property type="term" value="F:DNA-binding transcription factor activity"/>
    <property type="evidence" value="ECO:0007669"/>
    <property type="project" value="TreeGrafter"/>
</dbReference>
<dbReference type="KEGG" id="cfk:CFRA_07175"/>
<feature type="domain" description="HTH cro/C1-type" evidence="5">
    <location>
        <begin position="33"/>
        <end position="87"/>
    </location>
</feature>
<dbReference type="AlphaFoldDB" id="A0A1L7CTC8"/>
<dbReference type="STRING" id="1437875.CFRA_07175"/>
<reference evidence="6 7" key="1">
    <citation type="submission" date="2014-08" db="EMBL/GenBank/DDBJ databases">
        <title>Complete genome sequence of Corynebacterium frankenforstense ST18(T) (=DSM 45800(T)), isolated from raw cow milk.</title>
        <authorList>
            <person name="Ruckert C."/>
            <person name="Albersmeier A."/>
            <person name="Winkler A."/>
            <person name="Lipski A."/>
            <person name="Kalinowski J."/>
        </authorList>
    </citation>
    <scope>NUCLEOTIDE SEQUENCE [LARGE SCALE GENOMIC DNA]</scope>
    <source>
        <strain evidence="6 7">ST18</strain>
    </source>
</reference>
<evidence type="ECO:0000256" key="2">
    <source>
        <dbReference type="ARBA" id="ARBA00023125"/>
    </source>
</evidence>
<accession>A0A1L7CTC8</accession>
<protein>
    <recommendedName>
        <fullName evidence="5">HTH cro/C1-type domain-containing protein</fullName>
    </recommendedName>
</protein>
<keyword evidence="2" id="KW-0238">DNA-binding</keyword>
<gene>
    <name evidence="6" type="ORF">CFRA_07175</name>
</gene>
<evidence type="ECO:0000313" key="7">
    <source>
        <dbReference type="Proteomes" id="UP000185434"/>
    </source>
</evidence>
<dbReference type="Proteomes" id="UP000185434">
    <property type="component" value="Chromosome"/>
</dbReference>
<proteinExistence type="predicted"/>
<dbReference type="InterPro" id="IPR001387">
    <property type="entry name" value="Cro/C1-type_HTH"/>
</dbReference>
<feature type="region of interest" description="Disordered" evidence="4">
    <location>
        <begin position="1"/>
        <end position="21"/>
    </location>
</feature>
<dbReference type="SUPFAM" id="SSF47413">
    <property type="entry name" value="lambda repressor-like DNA-binding domains"/>
    <property type="match status" value="1"/>
</dbReference>
<keyword evidence="1" id="KW-0805">Transcription regulation</keyword>
<evidence type="ECO:0000256" key="4">
    <source>
        <dbReference type="SAM" id="MobiDB-lite"/>
    </source>
</evidence>
<sequence length="114" mass="12264">MLTDTAVMTAQAPAHTRRRRPEPLLRAALGEALRGFRRDRNVTLRELAETARVSPGYLSEIERGRKEASSELLAAVCHGLGVSLADVLIEAAGSMAIGEAIDEAVEELTELPAE</sequence>
<organism evidence="6 7">
    <name type="scientific">Corynebacterium frankenforstense DSM 45800</name>
    <dbReference type="NCBI Taxonomy" id="1437875"/>
    <lineage>
        <taxon>Bacteria</taxon>
        <taxon>Bacillati</taxon>
        <taxon>Actinomycetota</taxon>
        <taxon>Actinomycetes</taxon>
        <taxon>Mycobacteriales</taxon>
        <taxon>Corynebacteriaceae</taxon>
        <taxon>Corynebacterium</taxon>
    </lineage>
</organism>
<evidence type="ECO:0000256" key="3">
    <source>
        <dbReference type="ARBA" id="ARBA00023163"/>
    </source>
</evidence>
<dbReference type="FunFam" id="1.10.260.40:FF:000032">
    <property type="entry name" value="Transcriptional regulator ClgR"/>
    <property type="match status" value="1"/>
</dbReference>
<evidence type="ECO:0000313" key="6">
    <source>
        <dbReference type="EMBL" id="APT89071.1"/>
    </source>
</evidence>
<dbReference type="PANTHER" id="PTHR46797">
    <property type="entry name" value="HTH-TYPE TRANSCRIPTIONAL REGULATOR"/>
    <property type="match status" value="1"/>
</dbReference>
<dbReference type="PROSITE" id="PS50943">
    <property type="entry name" value="HTH_CROC1"/>
    <property type="match status" value="1"/>
</dbReference>